<evidence type="ECO:0000256" key="1">
    <source>
        <dbReference type="SAM" id="MobiDB-lite"/>
    </source>
</evidence>
<organism evidence="2 3">
    <name type="scientific">Flavobacterium aurantiibacter</name>
    <dbReference type="NCBI Taxonomy" id="2023067"/>
    <lineage>
        <taxon>Bacteria</taxon>
        <taxon>Pseudomonadati</taxon>
        <taxon>Bacteroidota</taxon>
        <taxon>Flavobacteriia</taxon>
        <taxon>Flavobacteriales</taxon>
        <taxon>Flavobacteriaceae</taxon>
        <taxon>Flavobacterium</taxon>
    </lineage>
</organism>
<comment type="caution">
    <text evidence="2">The sequence shown here is derived from an EMBL/GenBank/DDBJ whole genome shotgun (WGS) entry which is preliminary data.</text>
</comment>
<proteinExistence type="predicted"/>
<dbReference type="AlphaFoldDB" id="A0A256ADI0"/>
<reference evidence="2 3" key="1">
    <citation type="submission" date="2017-07" db="EMBL/GenBank/DDBJ databases">
        <title>Flavobacterium cyanobacteriorum sp. nov., isolated from cyanobacterial aggregates in a eutrophic lake.</title>
        <authorList>
            <person name="Cai H."/>
        </authorList>
    </citation>
    <scope>NUCLEOTIDE SEQUENCE [LARGE SCALE GENOMIC DNA]</scope>
    <source>
        <strain evidence="2 3">TH167</strain>
    </source>
</reference>
<protein>
    <recommendedName>
        <fullName evidence="4">DUF4329 domain-containing protein</fullName>
    </recommendedName>
</protein>
<dbReference type="Proteomes" id="UP000216035">
    <property type="component" value="Unassembled WGS sequence"/>
</dbReference>
<name>A0A256ADI0_9FLAO</name>
<evidence type="ECO:0000313" key="2">
    <source>
        <dbReference type="EMBL" id="OYQ51265.1"/>
    </source>
</evidence>
<evidence type="ECO:0000313" key="3">
    <source>
        <dbReference type="Proteomes" id="UP000216035"/>
    </source>
</evidence>
<feature type="region of interest" description="Disordered" evidence="1">
    <location>
        <begin position="27"/>
        <end position="53"/>
    </location>
</feature>
<accession>A0A256ADI0</accession>
<keyword evidence="3" id="KW-1185">Reference proteome</keyword>
<evidence type="ECO:0008006" key="4">
    <source>
        <dbReference type="Google" id="ProtNLM"/>
    </source>
</evidence>
<dbReference type="EMBL" id="NOXX01000040">
    <property type="protein sequence ID" value="OYQ51265.1"/>
    <property type="molecule type" value="Genomic_DNA"/>
</dbReference>
<feature type="compositionally biased region" description="Polar residues" evidence="1">
    <location>
        <begin position="40"/>
        <end position="51"/>
    </location>
</feature>
<gene>
    <name evidence="2" type="ORF">CHX27_00385</name>
</gene>
<sequence length="234" mass="25339">MVDPDGREATDWYKDLKGVMQFDPKVQSQADLGNRGTYVGDTSKQTTTSGGTADFRSDGSIMYSNEQDAYKRVMSNTLSTGREQNAIIGDKSVLVLPDYLNTESEGSIGTEFGYSYKNGNLQDPITGKQFNTLGSIHAHSNGSGPSYYTVSGWGDLGFAAKAIPNKPVFVMQNEKGVDGLSVIVASPHVAGKNPNYRVMDITAQKPEINAGSIQSTTSLRSFSNSIDWKKVLKK</sequence>